<protein>
    <submittedName>
        <fullName evidence="2">Uncharacterized protein</fullName>
    </submittedName>
</protein>
<dbReference type="EMBL" id="NEWL01000010">
    <property type="protein sequence ID" value="OXB85126.1"/>
    <property type="molecule type" value="Genomic_DNA"/>
</dbReference>
<reference evidence="2 3" key="1">
    <citation type="submission" date="2017-05" db="EMBL/GenBank/DDBJ databases">
        <title>The genome sequence of Geobacillus uzenensis BGSC 92A1.</title>
        <authorList>
            <person name="Ramaloko W.T."/>
            <person name="Koen N."/>
            <person name="Polliack S."/>
            <person name="Aliyu H."/>
            <person name="Lebre P."/>
            <person name="Mohr T."/>
            <person name="Oswald F."/>
            <person name="Zwick M."/>
            <person name="Neumann A."/>
            <person name="Syldatk C."/>
            <person name="Cowan D."/>
            <person name="De Maayer P."/>
        </authorList>
    </citation>
    <scope>NUCLEOTIDE SEQUENCE [LARGE SCALE GENOMIC DNA]</scope>
    <source>
        <strain evidence="2 3">BGSC 92A1</strain>
    </source>
</reference>
<gene>
    <name evidence="2" type="ORF">B9L21_15770</name>
</gene>
<proteinExistence type="predicted"/>
<dbReference type="Proteomes" id="UP000198364">
    <property type="component" value="Unassembled WGS sequence"/>
</dbReference>
<organism evidence="2 3">
    <name type="scientific">Geobacillus uzenensis</name>
    <dbReference type="NCBI Taxonomy" id="129339"/>
    <lineage>
        <taxon>Bacteria</taxon>
        <taxon>Bacillati</taxon>
        <taxon>Bacillota</taxon>
        <taxon>Bacilli</taxon>
        <taxon>Bacillales</taxon>
        <taxon>Anoxybacillaceae</taxon>
        <taxon>Geobacillus</taxon>
    </lineage>
</organism>
<sequence length="80" mass="8680">MTFPGNRVIVNDVGNEDKGTADADFLFSATAITNNTDAHKRRLPPETADQNGVSRHKKTRQAKAGFFIVFGLSGTIFSPL</sequence>
<feature type="region of interest" description="Disordered" evidence="1">
    <location>
        <begin position="36"/>
        <end position="57"/>
    </location>
</feature>
<evidence type="ECO:0000313" key="3">
    <source>
        <dbReference type="Proteomes" id="UP000198364"/>
    </source>
</evidence>
<keyword evidence="3" id="KW-1185">Reference proteome</keyword>
<comment type="caution">
    <text evidence="2">The sequence shown here is derived from an EMBL/GenBank/DDBJ whole genome shotgun (WGS) entry which is preliminary data.</text>
</comment>
<evidence type="ECO:0000256" key="1">
    <source>
        <dbReference type="SAM" id="MobiDB-lite"/>
    </source>
</evidence>
<evidence type="ECO:0000313" key="2">
    <source>
        <dbReference type="EMBL" id="OXB85126.1"/>
    </source>
</evidence>
<name>A0ABX4DDZ0_9BACL</name>
<accession>A0ABX4DDZ0</accession>